<dbReference type="PANTHER" id="PTHR10788">
    <property type="entry name" value="TREHALOSE-6-PHOSPHATE SYNTHASE"/>
    <property type="match status" value="1"/>
</dbReference>
<keyword evidence="2" id="KW-1185">Reference proteome</keyword>
<dbReference type="KEGG" id="tac:Ta1210"/>
<dbReference type="CAZy" id="GT20">
    <property type="family name" value="Glycosyltransferase Family 20"/>
</dbReference>
<dbReference type="GO" id="GO:0005992">
    <property type="term" value="P:trehalose biosynthetic process"/>
    <property type="evidence" value="ECO:0007669"/>
    <property type="project" value="InterPro"/>
</dbReference>
<dbReference type="BRENDA" id="2.4.1.15">
    <property type="organism ID" value="6324"/>
</dbReference>
<protein>
    <submittedName>
        <fullName evidence="1">Alpha, alpha-trehalose-phosphate synthase (UDP-forming) related protein</fullName>
    </submittedName>
</protein>
<dbReference type="SMR" id="Q9HIW6"/>
<dbReference type="Pfam" id="PF00982">
    <property type="entry name" value="Glyco_transf_20"/>
    <property type="match status" value="1"/>
</dbReference>
<dbReference type="InParanoid" id="Q9HIW6"/>
<dbReference type="HOGENOM" id="CLU_002351_7_1_2"/>
<dbReference type="EMBL" id="AL445066">
    <property type="protein sequence ID" value="CAC12335.1"/>
    <property type="molecule type" value="Genomic_DNA"/>
</dbReference>
<reference evidence="1 2" key="1">
    <citation type="journal article" date="2000" name="Nature">
        <title>The genome sequence of the thermoacidophilic scavenger Thermoplasma acidophilum.</title>
        <authorList>
            <person name="Ruepp A."/>
            <person name="Graml W."/>
            <person name="Santos-Martinez M.L."/>
            <person name="Koretke K.K."/>
            <person name="Volker C."/>
            <person name="Mewes H.W."/>
            <person name="Frishman D."/>
            <person name="Stocker S."/>
            <person name="Lupas A.N."/>
            <person name="Baumeister W."/>
        </authorList>
    </citation>
    <scope>NUCLEOTIDE SEQUENCE [LARGE SCALE GENOMIC DNA]</scope>
    <source>
        <strain evidence="2">ATCC 25905 / DSM 1728 / JCM 9062 / NBRC 15155 / AMRC-C165</strain>
    </source>
</reference>
<dbReference type="Gene3D" id="3.40.50.2000">
    <property type="entry name" value="Glycogen Phosphorylase B"/>
    <property type="match status" value="2"/>
</dbReference>
<accession>Q9HIW6</accession>
<dbReference type="SUPFAM" id="SSF53756">
    <property type="entry name" value="UDP-Glycosyltransferase/glycogen phosphorylase"/>
    <property type="match status" value="1"/>
</dbReference>
<dbReference type="EnsemblBacteria" id="CAC12335">
    <property type="protein sequence ID" value="CAC12335"/>
    <property type="gene ID" value="CAC12335"/>
</dbReference>
<dbReference type="PaxDb" id="273075-Ta1210"/>
<dbReference type="InterPro" id="IPR001830">
    <property type="entry name" value="Glyco_trans_20"/>
</dbReference>
<dbReference type="Proteomes" id="UP000001024">
    <property type="component" value="Chromosome"/>
</dbReference>
<organism evidence="1 2">
    <name type="scientific">Thermoplasma acidophilum (strain ATCC 25905 / DSM 1728 / JCM 9062 / NBRC 15155 / AMRC-C165)</name>
    <dbReference type="NCBI Taxonomy" id="273075"/>
    <lineage>
        <taxon>Archaea</taxon>
        <taxon>Methanobacteriati</taxon>
        <taxon>Thermoplasmatota</taxon>
        <taxon>Thermoplasmata</taxon>
        <taxon>Thermoplasmatales</taxon>
        <taxon>Thermoplasmataceae</taxon>
        <taxon>Thermoplasma</taxon>
    </lineage>
</organism>
<dbReference type="eggNOG" id="arCOG02831">
    <property type="taxonomic scope" value="Archaea"/>
</dbReference>
<evidence type="ECO:0000313" key="2">
    <source>
        <dbReference type="Proteomes" id="UP000001024"/>
    </source>
</evidence>
<dbReference type="STRING" id="273075.gene:9572433"/>
<dbReference type="OrthoDB" id="79955at2157"/>
<dbReference type="GO" id="GO:0003825">
    <property type="term" value="F:alpha,alpha-trehalose-phosphate synthase (UDP-forming) activity"/>
    <property type="evidence" value="ECO:0007669"/>
    <property type="project" value="TreeGrafter"/>
</dbReference>
<dbReference type="RefSeq" id="WP_010901617.1">
    <property type="nucleotide sequence ID" value="NC_002578.1"/>
</dbReference>
<sequence length="441" mass="51434">MKYIVVSSRCPFSHDKAAGKEIIKENVGGVATALRRAMEKYGGTWICWGDGKLDGKYLDEDVGKYRIRRVMLSVPEKHGYYDLYSNRTLWPLFHYFRERVKYTDNGYEIYRRVNEKFTNMIVQSLSPEDVIWIHDYQLSLVPKMLRDRGITNRIIFTWHIPWVSKEMFETLPESRDIIDSLSRSDFITFHTETYRKNFTDLLDENSRAKSLVIPLGIDYRYFSKTRGTDIKSYALMDRKLIFSIDRLDYTKGLVNRVLSIEELLRRHPDLVGKFVYVMIVTPSRTTVSDYVAMKRELEMHIGRINGEFGSISWMPILYMYRKISDKMLVSYYKNADIALITPLIDGLNLVSKEFVASSDKGILILSRFAGASNCLDGAVVVNPNSLGEVAEAIYSAMNMGEDEIRERLRKMKEEVSRRDTDWWIRRINAIAKRKINDRTVT</sequence>
<dbReference type="CDD" id="cd03788">
    <property type="entry name" value="GT20_TPS"/>
    <property type="match status" value="1"/>
</dbReference>
<dbReference type="PANTHER" id="PTHR10788:SF106">
    <property type="entry name" value="BCDNA.GH08860"/>
    <property type="match status" value="1"/>
</dbReference>
<name>Q9HIW6_THEAC</name>
<gene>
    <name evidence="1" type="ordered locus">Ta1210</name>
</gene>
<evidence type="ECO:0000313" key="1">
    <source>
        <dbReference type="EMBL" id="CAC12335.1"/>
    </source>
</evidence>
<proteinExistence type="predicted"/>
<dbReference type="AlphaFoldDB" id="Q9HIW6"/>